<feature type="modified residue" description="4-aspartylphosphate" evidence="18">
    <location>
        <position position="570"/>
    </location>
</feature>
<dbReference type="CDD" id="cd00088">
    <property type="entry name" value="HPT"/>
    <property type="match status" value="1"/>
</dbReference>
<feature type="domain" description="Response regulatory" evidence="22">
    <location>
        <begin position="516"/>
        <end position="637"/>
    </location>
</feature>
<dbReference type="PROSITE" id="PS50885">
    <property type="entry name" value="HAMP"/>
    <property type="match status" value="1"/>
</dbReference>
<feature type="domain" description="Response regulatory" evidence="22">
    <location>
        <begin position="663"/>
        <end position="780"/>
    </location>
</feature>
<dbReference type="STRING" id="52442.SAMN05421880_13620"/>
<feature type="domain" description="Histidine kinase" evidence="21">
    <location>
        <begin position="276"/>
        <end position="498"/>
    </location>
</feature>
<dbReference type="GO" id="GO:0005886">
    <property type="term" value="C:plasma membrane"/>
    <property type="evidence" value="ECO:0007669"/>
    <property type="project" value="UniProtKB-SubCell"/>
</dbReference>
<dbReference type="RefSeq" id="WP_090671978.1">
    <property type="nucleotide sequence ID" value="NZ_FOUF01000036.1"/>
</dbReference>
<evidence type="ECO:0000256" key="5">
    <source>
        <dbReference type="ARBA" id="ARBA00022553"/>
    </source>
</evidence>
<evidence type="ECO:0000313" key="26">
    <source>
        <dbReference type="Proteomes" id="UP000199561"/>
    </source>
</evidence>
<keyword evidence="10" id="KW-0067">ATP-binding</keyword>
<evidence type="ECO:0000259" key="22">
    <source>
        <dbReference type="PROSITE" id="PS50110"/>
    </source>
</evidence>
<comment type="function">
    <text evidence="15">Member of the two-component regulatory system BvgS/BvgA. Phosphorylates BvgA via a four-step phosphorelay in response to environmental signals.</text>
</comment>
<keyword evidence="26" id="KW-1185">Reference proteome</keyword>
<dbReference type="InterPro" id="IPR033417">
    <property type="entry name" value="CHASE8"/>
</dbReference>
<dbReference type="Gene3D" id="3.40.50.2300">
    <property type="match status" value="2"/>
</dbReference>
<dbReference type="GO" id="GO:0005524">
    <property type="term" value="F:ATP binding"/>
    <property type="evidence" value="ECO:0007669"/>
    <property type="project" value="UniProtKB-KW"/>
</dbReference>
<dbReference type="InterPro" id="IPR011006">
    <property type="entry name" value="CheY-like_superfamily"/>
</dbReference>
<feature type="domain" description="HAMP" evidence="23">
    <location>
        <begin position="183"/>
        <end position="236"/>
    </location>
</feature>
<evidence type="ECO:0000256" key="7">
    <source>
        <dbReference type="ARBA" id="ARBA00022692"/>
    </source>
</evidence>
<dbReference type="PROSITE" id="PS50109">
    <property type="entry name" value="HIS_KIN"/>
    <property type="match status" value="1"/>
</dbReference>
<dbReference type="PANTHER" id="PTHR45339:SF1">
    <property type="entry name" value="HYBRID SIGNAL TRANSDUCTION HISTIDINE KINASE J"/>
    <property type="match status" value="1"/>
</dbReference>
<keyword evidence="7 20" id="KW-0812">Transmembrane</keyword>
<evidence type="ECO:0000256" key="15">
    <source>
        <dbReference type="ARBA" id="ARBA00058004"/>
    </source>
</evidence>
<dbReference type="CDD" id="cd17546">
    <property type="entry name" value="REC_hyHK_CKI1_RcsC-like"/>
    <property type="match status" value="1"/>
</dbReference>
<dbReference type="Gene3D" id="3.30.565.10">
    <property type="entry name" value="Histidine kinase-like ATPase, C-terminal domain"/>
    <property type="match status" value="1"/>
</dbReference>
<keyword evidence="4" id="KW-1003">Cell membrane</keyword>
<evidence type="ECO:0000256" key="9">
    <source>
        <dbReference type="ARBA" id="ARBA00022777"/>
    </source>
</evidence>
<dbReference type="Pfam" id="PF01627">
    <property type="entry name" value="Hpt"/>
    <property type="match status" value="1"/>
</dbReference>
<keyword evidence="8" id="KW-0547">Nucleotide-binding</keyword>
<evidence type="ECO:0000256" key="19">
    <source>
        <dbReference type="SAM" id="Coils"/>
    </source>
</evidence>
<keyword evidence="9 25" id="KW-0418">Kinase</keyword>
<evidence type="ECO:0000256" key="4">
    <source>
        <dbReference type="ARBA" id="ARBA00022475"/>
    </source>
</evidence>
<organism evidence="25 26">
    <name type="scientific">Nitrosomonas nitrosa</name>
    <dbReference type="NCBI Taxonomy" id="52442"/>
    <lineage>
        <taxon>Bacteria</taxon>
        <taxon>Pseudomonadati</taxon>
        <taxon>Pseudomonadota</taxon>
        <taxon>Betaproteobacteria</taxon>
        <taxon>Nitrosomonadales</taxon>
        <taxon>Nitrosomonadaceae</taxon>
        <taxon>Nitrosomonas</taxon>
    </lineage>
</organism>
<dbReference type="InterPro" id="IPR001789">
    <property type="entry name" value="Sig_transdc_resp-reg_receiver"/>
</dbReference>
<feature type="modified residue" description="Phosphohistidine" evidence="17">
    <location>
        <position position="862"/>
    </location>
</feature>
<keyword evidence="5 18" id="KW-0597">Phosphoprotein</keyword>
<dbReference type="SUPFAM" id="SSF55874">
    <property type="entry name" value="ATPase domain of HSP90 chaperone/DNA topoisomerase II/histidine kinase"/>
    <property type="match status" value="1"/>
</dbReference>
<dbReference type="Gene3D" id="1.20.120.160">
    <property type="entry name" value="HPT domain"/>
    <property type="match status" value="1"/>
</dbReference>
<dbReference type="SMART" id="SM00073">
    <property type="entry name" value="HPT"/>
    <property type="match status" value="1"/>
</dbReference>
<dbReference type="InterPro" id="IPR036641">
    <property type="entry name" value="HPT_dom_sf"/>
</dbReference>
<evidence type="ECO:0000256" key="10">
    <source>
        <dbReference type="ARBA" id="ARBA00022840"/>
    </source>
</evidence>
<dbReference type="PROSITE" id="PS50894">
    <property type="entry name" value="HPT"/>
    <property type="match status" value="1"/>
</dbReference>
<gene>
    <name evidence="25" type="ORF">SAMN05421880_13620</name>
</gene>
<reference evidence="25 26" key="1">
    <citation type="submission" date="2016-10" db="EMBL/GenBank/DDBJ databases">
        <authorList>
            <person name="de Groot N.N."/>
        </authorList>
    </citation>
    <scope>NUCLEOTIDE SEQUENCE [LARGE SCALE GENOMIC DNA]</scope>
    <source>
        <strain evidence="25 26">Nm146</strain>
    </source>
</reference>
<name>A0A1I4TZE0_9PROT</name>
<dbReference type="SUPFAM" id="SSF47226">
    <property type="entry name" value="Histidine-containing phosphotransfer domain, HPT domain"/>
    <property type="match status" value="1"/>
</dbReference>
<dbReference type="PANTHER" id="PTHR45339">
    <property type="entry name" value="HYBRID SIGNAL TRANSDUCTION HISTIDINE KINASE J"/>
    <property type="match status" value="1"/>
</dbReference>
<accession>A0A1I4TZE0</accession>
<dbReference type="CDD" id="cd16922">
    <property type="entry name" value="HATPase_EvgS-ArcB-TorS-like"/>
    <property type="match status" value="1"/>
</dbReference>
<dbReference type="InterPro" id="IPR005467">
    <property type="entry name" value="His_kinase_dom"/>
</dbReference>
<evidence type="ECO:0000259" key="24">
    <source>
        <dbReference type="PROSITE" id="PS50894"/>
    </source>
</evidence>
<dbReference type="FunFam" id="3.30.565.10:FF:000010">
    <property type="entry name" value="Sensor histidine kinase RcsC"/>
    <property type="match status" value="1"/>
</dbReference>
<protein>
    <recommendedName>
        <fullName evidence="16">Virulence sensor protein BvgS</fullName>
        <ecNumber evidence="3">2.7.13.3</ecNumber>
    </recommendedName>
</protein>
<evidence type="ECO:0000256" key="3">
    <source>
        <dbReference type="ARBA" id="ARBA00012438"/>
    </source>
</evidence>
<evidence type="ECO:0000256" key="16">
    <source>
        <dbReference type="ARBA" id="ARBA00070152"/>
    </source>
</evidence>
<dbReference type="FunFam" id="1.10.287.130:FF:000038">
    <property type="entry name" value="Sensory transduction histidine kinase"/>
    <property type="match status" value="1"/>
</dbReference>
<proteinExistence type="predicted"/>
<dbReference type="InterPro" id="IPR004358">
    <property type="entry name" value="Sig_transdc_His_kin-like_C"/>
</dbReference>
<keyword evidence="14" id="KW-0131">Cell cycle</keyword>
<evidence type="ECO:0000256" key="20">
    <source>
        <dbReference type="SAM" id="Phobius"/>
    </source>
</evidence>
<dbReference type="Pfam" id="PF00512">
    <property type="entry name" value="HisKA"/>
    <property type="match status" value="1"/>
</dbReference>
<evidence type="ECO:0000259" key="23">
    <source>
        <dbReference type="PROSITE" id="PS50885"/>
    </source>
</evidence>
<dbReference type="InterPro" id="IPR003594">
    <property type="entry name" value="HATPase_dom"/>
</dbReference>
<dbReference type="InterPro" id="IPR008207">
    <property type="entry name" value="Sig_transdc_His_kin_Hpt_dom"/>
</dbReference>
<evidence type="ECO:0000256" key="2">
    <source>
        <dbReference type="ARBA" id="ARBA00004651"/>
    </source>
</evidence>
<keyword evidence="13 20" id="KW-0472">Membrane</keyword>
<comment type="catalytic activity">
    <reaction evidence="1">
        <text>ATP + protein L-histidine = ADP + protein N-phospho-L-histidine.</text>
        <dbReference type="EC" id="2.7.13.3"/>
    </reaction>
</comment>
<dbReference type="EC" id="2.7.13.3" evidence="3"/>
<feature type="domain" description="HPt" evidence="24">
    <location>
        <begin position="823"/>
        <end position="920"/>
    </location>
</feature>
<feature type="transmembrane region" description="Helical" evidence="20">
    <location>
        <begin position="20"/>
        <end position="47"/>
    </location>
</feature>
<evidence type="ECO:0000256" key="12">
    <source>
        <dbReference type="ARBA" id="ARBA00023012"/>
    </source>
</evidence>
<dbReference type="CDD" id="cd00156">
    <property type="entry name" value="REC"/>
    <property type="match status" value="1"/>
</dbReference>
<evidence type="ECO:0000313" key="25">
    <source>
        <dbReference type="EMBL" id="SFM81989.1"/>
    </source>
</evidence>
<dbReference type="GO" id="GO:0000155">
    <property type="term" value="F:phosphorelay sensor kinase activity"/>
    <property type="evidence" value="ECO:0007669"/>
    <property type="project" value="InterPro"/>
</dbReference>
<dbReference type="Gene3D" id="1.10.287.130">
    <property type="match status" value="1"/>
</dbReference>
<comment type="subcellular location">
    <subcellularLocation>
        <location evidence="2">Cell membrane</location>
        <topology evidence="2">Multi-pass membrane protein</topology>
    </subcellularLocation>
</comment>
<dbReference type="AlphaFoldDB" id="A0A1I4TZE0"/>
<keyword evidence="11 20" id="KW-1133">Transmembrane helix</keyword>
<dbReference type="Pfam" id="PF00072">
    <property type="entry name" value="Response_reg"/>
    <property type="match status" value="2"/>
</dbReference>
<dbReference type="InterPro" id="IPR003661">
    <property type="entry name" value="HisK_dim/P_dom"/>
</dbReference>
<evidence type="ECO:0000256" key="13">
    <source>
        <dbReference type="ARBA" id="ARBA00023136"/>
    </source>
</evidence>
<dbReference type="InterPro" id="IPR003660">
    <property type="entry name" value="HAMP_dom"/>
</dbReference>
<dbReference type="PRINTS" id="PR00344">
    <property type="entry name" value="BCTRLSENSOR"/>
</dbReference>
<evidence type="ECO:0000256" key="1">
    <source>
        <dbReference type="ARBA" id="ARBA00000085"/>
    </source>
</evidence>
<evidence type="ECO:0000256" key="17">
    <source>
        <dbReference type="PROSITE-ProRule" id="PRU00110"/>
    </source>
</evidence>
<keyword evidence="6" id="KW-0808">Transferase</keyword>
<dbReference type="SMART" id="SM00304">
    <property type="entry name" value="HAMP"/>
    <property type="match status" value="1"/>
</dbReference>
<dbReference type="SUPFAM" id="SSF47384">
    <property type="entry name" value="Homodimeric domain of signal transducing histidine kinase"/>
    <property type="match status" value="1"/>
</dbReference>
<dbReference type="Gene3D" id="6.10.340.10">
    <property type="match status" value="1"/>
</dbReference>
<dbReference type="SUPFAM" id="SSF52172">
    <property type="entry name" value="CheY-like"/>
    <property type="match status" value="2"/>
</dbReference>
<evidence type="ECO:0000256" key="18">
    <source>
        <dbReference type="PROSITE-ProRule" id="PRU00169"/>
    </source>
</evidence>
<dbReference type="Pfam" id="PF17152">
    <property type="entry name" value="CHASE8"/>
    <property type="match status" value="1"/>
</dbReference>
<feature type="transmembrane region" description="Helical" evidence="20">
    <location>
        <begin position="158"/>
        <end position="178"/>
    </location>
</feature>
<dbReference type="InterPro" id="IPR036890">
    <property type="entry name" value="HATPase_C_sf"/>
</dbReference>
<feature type="modified residue" description="4-aspartylphosphate" evidence="18">
    <location>
        <position position="712"/>
    </location>
</feature>
<dbReference type="EMBL" id="FOUF01000036">
    <property type="protein sequence ID" value="SFM81989.1"/>
    <property type="molecule type" value="Genomic_DNA"/>
</dbReference>
<dbReference type="SMART" id="SM00448">
    <property type="entry name" value="REC"/>
    <property type="match status" value="2"/>
</dbReference>
<evidence type="ECO:0000256" key="8">
    <source>
        <dbReference type="ARBA" id="ARBA00022741"/>
    </source>
</evidence>
<dbReference type="SMART" id="SM00387">
    <property type="entry name" value="HATPase_c"/>
    <property type="match status" value="1"/>
</dbReference>
<keyword evidence="19" id="KW-0175">Coiled coil</keyword>
<evidence type="ECO:0000256" key="11">
    <source>
        <dbReference type="ARBA" id="ARBA00022989"/>
    </source>
</evidence>
<dbReference type="PROSITE" id="PS50110">
    <property type="entry name" value="RESPONSE_REGULATORY"/>
    <property type="match status" value="2"/>
</dbReference>
<dbReference type="Proteomes" id="UP000199561">
    <property type="component" value="Unassembled WGS sequence"/>
</dbReference>
<dbReference type="CDD" id="cd00082">
    <property type="entry name" value="HisKA"/>
    <property type="match status" value="1"/>
</dbReference>
<dbReference type="SMART" id="SM00388">
    <property type="entry name" value="HisKA"/>
    <property type="match status" value="1"/>
</dbReference>
<dbReference type="InterPro" id="IPR036097">
    <property type="entry name" value="HisK_dim/P_sf"/>
</dbReference>
<dbReference type="Pfam" id="PF02518">
    <property type="entry name" value="HATPase_c"/>
    <property type="match status" value="1"/>
</dbReference>
<keyword evidence="12" id="KW-0902">Two-component regulatory system</keyword>
<sequence>MRNDIYPHITLRSKLQQINLATLGAAMLVAASLITLISFFINLYALVEKSQSTAKILAENTAATLMFQDTHSAQTLLQSLSNSREIQAAAMYDEDRNQFAYYSIDDHTLPASLESLDGQLVTGLRFITITQPVLHKDQVLGSLYLEITLSPLYWQMSWQILLTIAAALIALIIAYRLLQRLNKSVLMPLNHLSGIMEHVSSQSDYSARAKSSKITELDTLATGFNTMLAMVQERDARLANHLDQLEDEVAKRTQELVQAKEIAEAASKAKSEFLATMSHEIRTPMNGILGMTELLLQSQMNEDQRHFAETVQQSGQHLLGIINDILDFSKIESGHMELEIIDFDLIKLIEDTLVMFAQPADQKGLELAVQFIPPSTGLAVRGDPFRLRQIIANLLNNAIKFTTHGEVVIRTVIEEQADRHVKIMLCIVDTGIGIAADQHDKIFQHFSQADGSTTRQFGGTGLGLTICKRLLALMGGEIYVESTPGQGSTFKINLRFEKTQAQQRISLDDATLENIKVLVVDDNQTNREILKLQLQNWQMNVTCAENAEQALQSLHQALLDHDPFQLAILDMQMPRINGLQLAAKIHENPNLTSTRLMMLTSACHHASQLVREKIGILRCISKPVRQSELFEIISGVMGNHPSACVTASIPASSLESKPCAHGKVLLAEDNPVNQEVAKAMLSKLGLPVDIANDGQEAVNLALSNHYDLVFMDCQMPVMDGYEAMSHIRKLQADSTRTPIIALTAHAAESHRTHCLNAGMDDFLAKPYSLDQLQQTLYRWLPKEKIHAAATVTAEVTPATSTKNRPQLNPRQLEQIRSLDTSGGNELVRNILRTFLESAHDHLNQLSQAILNGDTEKLRHSAHTLKSSAANIGAESLSEALKQLEKFGLAGELHAARSLQEKVQQLYQQALPEIEEILKKP</sequence>
<evidence type="ECO:0000259" key="21">
    <source>
        <dbReference type="PROSITE" id="PS50109"/>
    </source>
</evidence>
<feature type="coiled-coil region" evidence="19">
    <location>
        <begin position="228"/>
        <end position="262"/>
    </location>
</feature>
<evidence type="ECO:0000256" key="6">
    <source>
        <dbReference type="ARBA" id="ARBA00022679"/>
    </source>
</evidence>
<evidence type="ECO:0000256" key="14">
    <source>
        <dbReference type="ARBA" id="ARBA00023306"/>
    </source>
</evidence>